<dbReference type="InterPro" id="IPR029044">
    <property type="entry name" value="Nucleotide-diphossugar_trans"/>
</dbReference>
<dbReference type="Pfam" id="PF13579">
    <property type="entry name" value="Glyco_trans_4_4"/>
    <property type="match status" value="1"/>
</dbReference>
<dbReference type="PANTHER" id="PTHR12526">
    <property type="entry name" value="GLYCOSYLTRANSFERASE"/>
    <property type="match status" value="1"/>
</dbReference>
<keyword evidence="2 6" id="KW-0808">Transferase</keyword>
<dbReference type="Pfam" id="PF13692">
    <property type="entry name" value="Glyco_trans_1_4"/>
    <property type="match status" value="1"/>
</dbReference>
<dbReference type="Proteomes" id="UP000219688">
    <property type="component" value="Unassembled WGS sequence"/>
</dbReference>
<keyword evidence="7" id="KW-1185">Reference proteome</keyword>
<feature type="region of interest" description="Disordered" evidence="3">
    <location>
        <begin position="381"/>
        <end position="459"/>
    </location>
</feature>
<reference evidence="7" key="1">
    <citation type="submission" date="2017-08" db="EMBL/GenBank/DDBJ databases">
        <authorList>
            <person name="Varghese N."/>
            <person name="Submissions S."/>
        </authorList>
    </citation>
    <scope>NUCLEOTIDE SEQUENCE [LARGE SCALE GENOMIC DNA]</scope>
    <source>
        <strain evidence="7">USBA17B2</strain>
    </source>
</reference>
<evidence type="ECO:0000256" key="3">
    <source>
        <dbReference type="SAM" id="MobiDB-lite"/>
    </source>
</evidence>
<dbReference type="AlphaFoldDB" id="A0A285VBB2"/>
<proteinExistence type="predicted"/>
<organism evidence="6 7">
    <name type="scientific">Ornithinimicrobium cerasi</name>
    <dbReference type="NCBI Taxonomy" id="2248773"/>
    <lineage>
        <taxon>Bacteria</taxon>
        <taxon>Bacillati</taxon>
        <taxon>Actinomycetota</taxon>
        <taxon>Actinomycetes</taxon>
        <taxon>Micrococcales</taxon>
        <taxon>Ornithinimicrobiaceae</taxon>
        <taxon>Ornithinimicrobium</taxon>
    </lineage>
</organism>
<dbReference type="SUPFAM" id="SSF53448">
    <property type="entry name" value="Nucleotide-diphospho-sugar transferases"/>
    <property type="match status" value="1"/>
</dbReference>
<feature type="domain" description="Glycosyltransferase subfamily 4-like N-terminal" evidence="5">
    <location>
        <begin position="37"/>
        <end position="184"/>
    </location>
</feature>
<evidence type="ECO:0000313" key="7">
    <source>
        <dbReference type="Proteomes" id="UP000219688"/>
    </source>
</evidence>
<evidence type="ECO:0000256" key="1">
    <source>
        <dbReference type="ARBA" id="ARBA00022676"/>
    </source>
</evidence>
<protein>
    <submittedName>
        <fullName evidence="6">Glycosyltransferase involved in cell wall bisynthesis</fullName>
    </submittedName>
</protein>
<evidence type="ECO:0000313" key="6">
    <source>
        <dbReference type="EMBL" id="SOC51293.1"/>
    </source>
</evidence>
<dbReference type="Gene3D" id="3.90.550.10">
    <property type="entry name" value="Spore Coat Polysaccharide Biosynthesis Protein SpsA, Chain A"/>
    <property type="match status" value="1"/>
</dbReference>
<gene>
    <name evidence="6" type="ORF">SAMN05421879_101124</name>
</gene>
<evidence type="ECO:0000256" key="2">
    <source>
        <dbReference type="ARBA" id="ARBA00022679"/>
    </source>
</evidence>
<evidence type="ECO:0000259" key="5">
    <source>
        <dbReference type="Pfam" id="PF13579"/>
    </source>
</evidence>
<keyword evidence="1" id="KW-0328">Glycosyltransferase</keyword>
<accession>A0A285VBB2</accession>
<evidence type="ECO:0000259" key="4">
    <source>
        <dbReference type="Pfam" id="PF00535"/>
    </source>
</evidence>
<dbReference type="InterPro" id="IPR001173">
    <property type="entry name" value="Glyco_trans_2-like"/>
</dbReference>
<dbReference type="GO" id="GO:0016757">
    <property type="term" value="F:glycosyltransferase activity"/>
    <property type="evidence" value="ECO:0007669"/>
    <property type="project" value="UniProtKB-KW"/>
</dbReference>
<dbReference type="SUPFAM" id="SSF53756">
    <property type="entry name" value="UDP-Glycosyltransferase/glycogen phosphorylase"/>
    <property type="match status" value="1"/>
</dbReference>
<name>A0A285VBB2_9MICO</name>
<dbReference type="InterPro" id="IPR028098">
    <property type="entry name" value="Glyco_trans_4-like_N"/>
</dbReference>
<feature type="domain" description="Glycosyltransferase 2-like" evidence="4">
    <location>
        <begin position="462"/>
        <end position="628"/>
    </location>
</feature>
<dbReference type="RefSeq" id="WP_097186362.1">
    <property type="nucleotide sequence ID" value="NZ_OBQK01000001.1"/>
</dbReference>
<dbReference type="Pfam" id="PF00535">
    <property type="entry name" value="Glycos_transf_2"/>
    <property type="match status" value="1"/>
</dbReference>
<dbReference type="EMBL" id="OBQK01000001">
    <property type="protein sequence ID" value="SOC51293.1"/>
    <property type="molecule type" value="Genomic_DNA"/>
</dbReference>
<dbReference type="PANTHER" id="PTHR12526:SF510">
    <property type="entry name" value="D-INOSITOL 3-PHOSPHATE GLYCOSYLTRANSFERASE"/>
    <property type="match status" value="1"/>
</dbReference>
<dbReference type="Gene3D" id="3.40.50.2000">
    <property type="entry name" value="Glycogen Phosphorylase B"/>
    <property type="match status" value="2"/>
</dbReference>
<sequence>MRVLVVTTWYPTAASPGTGIFVARDVAAIATLHDVRVLHLVAPALAEQGPSGYAVTPGGRGGAPASPAGAGVPVERLVMDPRRPDHVLRAALWVRALAAHADVVHTMAVSALLPMTGWRPAVPWVHTEHWSGLTAPETLSPALRLARRAVRPLLRRPDVVAVVGEGLADGVRGLRTGPVVVVPNIVDGPEVPAPRRAPDVALTDRGPLELVAVGALIDRKDPLTAVEATAELRRRGVDARLTWVGEGPLRGRTAERAASLAVPLTLTGAVDPPDVTGLVSAADLFLLPTRAETFCVAGAEALACGRPVVVGDSGGPRVFVVPPSGLLVPPGAPAAQWADAVEQVWGAAAGLAAEDVAAPVLAAYGAAQHAARVDALYAGLTPRDTGSPDEPVGPVDHHVSRADPGSGGEPVGRVDHHASRADPGSGGEPVGRVDHDASRADPGSGCDPVSRGPGDRPPDVDVVIATHSSRRRTEQAVRSVLDGVGGVAVRVTVVCHDLPMAHVAAGLSAATRADGRVRLLEHHDGLRSPAGPFTAGLGAATAPWVSILGSDDRLSPGALGHWLDVADRTDAEVVLAQVQLDGAPVPTPPTRLRPLPGMLRRHRDLDLVRDRLSYRSAPLGLLSRTAVERTGAHLLPGAQTGEDVPFVTRLYAGARVALADAAPYVVGTDATDRTTSVPRPVRDQLVAVSHLVEDPWLATRPVGERDAVGTKLLRIHVFGAVLTRSDPGWWTPAERADLARITRELLGACPGAADPLSLADHDLLRAVLDPGTPARKLVDHAHARRRHGTPRTLLPSDWRRVLHREAPLRLMAASLAARR</sequence>